<dbReference type="InterPro" id="IPR016032">
    <property type="entry name" value="Sig_transdc_resp-reg_C-effctor"/>
</dbReference>
<keyword evidence="2" id="KW-0597">Phosphoprotein</keyword>
<reference evidence="5 6" key="1">
    <citation type="submission" date="2022-07" db="EMBL/GenBank/DDBJ databases">
        <title>Novel species in genus cellulomonas.</title>
        <authorList>
            <person name="Ye L."/>
        </authorList>
    </citation>
    <scope>NUCLEOTIDE SEQUENCE [LARGE SCALE GENOMIC DNA]</scope>
    <source>
        <strain evidence="6">zg-Y338</strain>
    </source>
</reference>
<dbReference type="Pfam" id="PF00072">
    <property type="entry name" value="Response_reg"/>
    <property type="match status" value="1"/>
</dbReference>
<evidence type="ECO:0000259" key="3">
    <source>
        <dbReference type="PROSITE" id="PS50043"/>
    </source>
</evidence>
<feature type="domain" description="Response regulatory" evidence="4">
    <location>
        <begin position="3"/>
        <end position="119"/>
    </location>
</feature>
<evidence type="ECO:0000256" key="2">
    <source>
        <dbReference type="PROSITE-ProRule" id="PRU00169"/>
    </source>
</evidence>
<dbReference type="RefSeq" id="WP_227568168.1">
    <property type="nucleotide sequence ID" value="NZ_JAJENI010000011.1"/>
</dbReference>
<dbReference type="EMBL" id="CP101988">
    <property type="protein sequence ID" value="UUI76879.1"/>
    <property type="molecule type" value="Genomic_DNA"/>
</dbReference>
<proteinExistence type="predicted"/>
<protein>
    <submittedName>
        <fullName evidence="5">Response regulator transcription factor</fullName>
    </submittedName>
</protein>
<evidence type="ECO:0000256" key="1">
    <source>
        <dbReference type="ARBA" id="ARBA00023125"/>
    </source>
</evidence>
<dbReference type="InterPro" id="IPR011006">
    <property type="entry name" value="CheY-like_superfamily"/>
</dbReference>
<dbReference type="PROSITE" id="PS50110">
    <property type="entry name" value="RESPONSE_REGULATORY"/>
    <property type="match status" value="1"/>
</dbReference>
<dbReference type="PANTHER" id="PTHR43214">
    <property type="entry name" value="TWO-COMPONENT RESPONSE REGULATOR"/>
    <property type="match status" value="1"/>
</dbReference>
<keyword evidence="1" id="KW-0238">DNA-binding</keyword>
<evidence type="ECO:0000259" key="4">
    <source>
        <dbReference type="PROSITE" id="PS50110"/>
    </source>
</evidence>
<dbReference type="CDD" id="cd06170">
    <property type="entry name" value="LuxR_C_like"/>
    <property type="match status" value="1"/>
</dbReference>
<name>A0ABY5L2L1_9CELL</name>
<evidence type="ECO:0000313" key="6">
    <source>
        <dbReference type="Proteomes" id="UP001316189"/>
    </source>
</evidence>
<dbReference type="SUPFAM" id="SSF46894">
    <property type="entry name" value="C-terminal effector domain of the bipartite response regulators"/>
    <property type="match status" value="1"/>
</dbReference>
<dbReference type="InterPro" id="IPR001789">
    <property type="entry name" value="Sig_transdc_resp-reg_receiver"/>
</dbReference>
<dbReference type="Pfam" id="PF00196">
    <property type="entry name" value="GerE"/>
    <property type="match status" value="1"/>
</dbReference>
<dbReference type="SMART" id="SM00448">
    <property type="entry name" value="REC"/>
    <property type="match status" value="1"/>
</dbReference>
<keyword evidence="6" id="KW-1185">Reference proteome</keyword>
<feature type="modified residue" description="4-aspartylphosphate" evidence="2">
    <location>
        <position position="54"/>
    </location>
</feature>
<dbReference type="Gene3D" id="3.40.50.2300">
    <property type="match status" value="1"/>
</dbReference>
<evidence type="ECO:0000313" key="5">
    <source>
        <dbReference type="EMBL" id="UUI76879.1"/>
    </source>
</evidence>
<dbReference type="SMART" id="SM00421">
    <property type="entry name" value="HTH_LUXR"/>
    <property type="match status" value="1"/>
</dbReference>
<feature type="domain" description="HTH luxR-type" evidence="3">
    <location>
        <begin position="134"/>
        <end position="199"/>
    </location>
</feature>
<gene>
    <name evidence="5" type="ORF">NP064_02350</name>
</gene>
<dbReference type="SUPFAM" id="SSF52172">
    <property type="entry name" value="CheY-like"/>
    <property type="match status" value="1"/>
</dbReference>
<dbReference type="PANTHER" id="PTHR43214:SF42">
    <property type="entry name" value="TRANSCRIPTIONAL REGULATORY PROTEIN DESR"/>
    <property type="match status" value="1"/>
</dbReference>
<dbReference type="InterPro" id="IPR000792">
    <property type="entry name" value="Tscrpt_reg_LuxR_C"/>
</dbReference>
<accession>A0ABY5L2L1</accession>
<organism evidence="5 6">
    <name type="scientific">Cellulomonas chengniuliangii</name>
    <dbReference type="NCBI Taxonomy" id="2968084"/>
    <lineage>
        <taxon>Bacteria</taxon>
        <taxon>Bacillati</taxon>
        <taxon>Actinomycetota</taxon>
        <taxon>Actinomycetes</taxon>
        <taxon>Micrococcales</taxon>
        <taxon>Cellulomonadaceae</taxon>
        <taxon>Cellulomonas</taxon>
    </lineage>
</organism>
<dbReference type="PROSITE" id="PS50043">
    <property type="entry name" value="HTH_LUXR_2"/>
    <property type="match status" value="1"/>
</dbReference>
<sequence length="201" mass="20876">MIRLLVAEDMHVVRSALVALLGMEDDFEVVAEVGRGDLVLAAAERTLPDVALLDLDMPGRNGIAVAGDLASALPSVRVMILTGVGRPGSVKSALDAGASGFVLKTASARALVDGVRTVASGGQVLDANLAAAAVRLGANPLRPREQELLDLVASGCSVRESAQRLFLSEGTVRNYLSAIVDKLGARGRVDAIRIAQDNGWL</sequence>
<dbReference type="PRINTS" id="PR00038">
    <property type="entry name" value="HTHLUXR"/>
</dbReference>
<dbReference type="InterPro" id="IPR039420">
    <property type="entry name" value="WalR-like"/>
</dbReference>
<dbReference type="Proteomes" id="UP001316189">
    <property type="component" value="Chromosome"/>
</dbReference>